<feature type="transmembrane region" description="Helical" evidence="1">
    <location>
        <begin position="165"/>
        <end position="183"/>
    </location>
</feature>
<name>A0ABD0YT40_9HEMI</name>
<keyword evidence="1" id="KW-0812">Transmembrane</keyword>
<keyword evidence="2" id="KW-0732">Signal</keyword>
<evidence type="ECO:0000256" key="2">
    <source>
        <dbReference type="SAM" id="SignalP"/>
    </source>
</evidence>
<proteinExistence type="predicted"/>
<dbReference type="AlphaFoldDB" id="A0ABD0YT40"/>
<evidence type="ECO:0000256" key="1">
    <source>
        <dbReference type="SAM" id="Phobius"/>
    </source>
</evidence>
<feature type="chain" id="PRO_5044854206" evidence="2">
    <location>
        <begin position="23"/>
        <end position="320"/>
    </location>
</feature>
<accession>A0ABD0YT40</accession>
<evidence type="ECO:0000313" key="4">
    <source>
        <dbReference type="Proteomes" id="UP001558652"/>
    </source>
</evidence>
<evidence type="ECO:0000313" key="3">
    <source>
        <dbReference type="EMBL" id="KAL1139106.1"/>
    </source>
</evidence>
<keyword evidence="1" id="KW-0472">Membrane</keyword>
<protein>
    <submittedName>
        <fullName evidence="3">Uncharacterized protein</fullName>
    </submittedName>
</protein>
<keyword evidence="1" id="KW-1133">Transmembrane helix</keyword>
<reference evidence="3 4" key="1">
    <citation type="submission" date="2024-07" db="EMBL/GenBank/DDBJ databases">
        <title>Chromosome-level genome assembly of the water stick insect Ranatra chinensis (Heteroptera: Nepidae).</title>
        <authorList>
            <person name="Liu X."/>
        </authorList>
    </citation>
    <scope>NUCLEOTIDE SEQUENCE [LARGE SCALE GENOMIC DNA]</scope>
    <source>
        <strain evidence="3">Cailab_2021Rc</strain>
        <tissue evidence="3">Muscle</tissue>
    </source>
</reference>
<organism evidence="3 4">
    <name type="scientific">Ranatra chinensis</name>
    <dbReference type="NCBI Taxonomy" id="642074"/>
    <lineage>
        <taxon>Eukaryota</taxon>
        <taxon>Metazoa</taxon>
        <taxon>Ecdysozoa</taxon>
        <taxon>Arthropoda</taxon>
        <taxon>Hexapoda</taxon>
        <taxon>Insecta</taxon>
        <taxon>Pterygota</taxon>
        <taxon>Neoptera</taxon>
        <taxon>Paraneoptera</taxon>
        <taxon>Hemiptera</taxon>
        <taxon>Heteroptera</taxon>
        <taxon>Panheteroptera</taxon>
        <taxon>Nepomorpha</taxon>
        <taxon>Nepidae</taxon>
        <taxon>Ranatrinae</taxon>
        <taxon>Ranatra</taxon>
    </lineage>
</organism>
<sequence length="320" mass="35499">MRLRYFVVVEAIILGTLVSSEALIRQKRCPPRIPNSQVIGPDEINSACKRAEEATEGTTGLIGSVIGEILNFGHCAVNLLSGVSKSINRAANSTAHNFLSTRQVLFFFRVLRSLIAFLPLDHCQIDFPYCRNPYRRSTTIYTSEIRDGAQIQGSAIHPHKMKLCFSVATMAIIWATVVGIDIMRMQKQMEKSFESKSKTEMFNMSTKSFNCSKSSVKKIEQNYEAKSVYSQSSFFSKKVVSDTVSSAASGENYSEYRKGKLHLRYHEVRRACKKAGDAVDGTSGLIGSVMPDLFNFGQGCGNILSEANRKLEPIKNCTSA</sequence>
<dbReference type="EMBL" id="JBFDAA010000003">
    <property type="protein sequence ID" value="KAL1139106.1"/>
    <property type="molecule type" value="Genomic_DNA"/>
</dbReference>
<comment type="caution">
    <text evidence="3">The sequence shown here is derived from an EMBL/GenBank/DDBJ whole genome shotgun (WGS) entry which is preliminary data.</text>
</comment>
<keyword evidence="4" id="KW-1185">Reference proteome</keyword>
<gene>
    <name evidence="3" type="ORF">AAG570_009166</name>
</gene>
<dbReference type="Proteomes" id="UP001558652">
    <property type="component" value="Unassembled WGS sequence"/>
</dbReference>
<feature type="signal peptide" evidence="2">
    <location>
        <begin position="1"/>
        <end position="22"/>
    </location>
</feature>